<reference evidence="1" key="1">
    <citation type="journal article" date="2015" name="Nature">
        <title>Complex archaea that bridge the gap between prokaryotes and eukaryotes.</title>
        <authorList>
            <person name="Spang A."/>
            <person name="Saw J.H."/>
            <person name="Jorgensen S.L."/>
            <person name="Zaremba-Niedzwiedzka K."/>
            <person name="Martijn J."/>
            <person name="Lind A.E."/>
            <person name="van Eijk R."/>
            <person name="Schleper C."/>
            <person name="Guy L."/>
            <person name="Ettema T.J."/>
        </authorList>
    </citation>
    <scope>NUCLEOTIDE SEQUENCE</scope>
</reference>
<evidence type="ECO:0000313" key="1">
    <source>
        <dbReference type="EMBL" id="KKK68515.1"/>
    </source>
</evidence>
<sequence length="132" mass="15789">GHCIPLFIFLALRKKRLGEEEIWMKHSRQLFVKPPQKFPFIHNLKEYIEYLFTIMSDDTVKKIKEDRKECKNIQEAIKLFPAVYRPLLELRDSYDKHGCKYHNTGQSLVNKVIDKMPLIDKTESYNKEAFNE</sequence>
<accession>A0A0F8Y4H9</accession>
<proteinExistence type="predicted"/>
<feature type="non-terminal residue" evidence="1">
    <location>
        <position position="1"/>
    </location>
</feature>
<dbReference type="AlphaFoldDB" id="A0A0F8Y4H9"/>
<protein>
    <submittedName>
        <fullName evidence="1">Uncharacterized protein</fullName>
    </submittedName>
</protein>
<gene>
    <name evidence="1" type="ORF">LCGC14_2943260</name>
</gene>
<name>A0A0F8Y4H9_9ZZZZ</name>
<organism evidence="1">
    <name type="scientific">marine sediment metagenome</name>
    <dbReference type="NCBI Taxonomy" id="412755"/>
    <lineage>
        <taxon>unclassified sequences</taxon>
        <taxon>metagenomes</taxon>
        <taxon>ecological metagenomes</taxon>
    </lineage>
</organism>
<dbReference type="EMBL" id="LAZR01059096">
    <property type="protein sequence ID" value="KKK68515.1"/>
    <property type="molecule type" value="Genomic_DNA"/>
</dbReference>
<comment type="caution">
    <text evidence="1">The sequence shown here is derived from an EMBL/GenBank/DDBJ whole genome shotgun (WGS) entry which is preliminary data.</text>
</comment>